<dbReference type="SUPFAM" id="SSF55846">
    <property type="entry name" value="N-acetylmuramoyl-L-alanine amidase-like"/>
    <property type="match status" value="1"/>
</dbReference>
<dbReference type="EMBL" id="JASJOU010000020">
    <property type="protein sequence ID" value="MDJ1506059.1"/>
    <property type="molecule type" value="Genomic_DNA"/>
</dbReference>
<gene>
    <name evidence="1" type="ORF">QNI22_35700</name>
</gene>
<accession>A0AAE3RD02</accession>
<dbReference type="GO" id="GO:0009253">
    <property type="term" value="P:peptidoglycan catabolic process"/>
    <property type="evidence" value="ECO:0007669"/>
    <property type="project" value="InterPro"/>
</dbReference>
<proteinExistence type="predicted"/>
<evidence type="ECO:0000313" key="1">
    <source>
        <dbReference type="EMBL" id="MDJ1506059.1"/>
    </source>
</evidence>
<dbReference type="GO" id="GO:0008745">
    <property type="term" value="F:N-acetylmuramoyl-L-alanine amidase activity"/>
    <property type="evidence" value="ECO:0007669"/>
    <property type="project" value="InterPro"/>
</dbReference>
<name>A0AAE3RD02_9BACT</name>
<organism evidence="1 2">
    <name type="scientific">Xanthocytophaga agilis</name>
    <dbReference type="NCBI Taxonomy" id="3048010"/>
    <lineage>
        <taxon>Bacteria</taxon>
        <taxon>Pseudomonadati</taxon>
        <taxon>Bacteroidota</taxon>
        <taxon>Cytophagia</taxon>
        <taxon>Cytophagales</taxon>
        <taxon>Rhodocytophagaceae</taxon>
        <taxon>Xanthocytophaga</taxon>
    </lineage>
</organism>
<dbReference type="Proteomes" id="UP001232063">
    <property type="component" value="Unassembled WGS sequence"/>
</dbReference>
<reference evidence="1" key="1">
    <citation type="submission" date="2023-05" db="EMBL/GenBank/DDBJ databases">
        <authorList>
            <person name="Zhang X."/>
        </authorList>
    </citation>
    <scope>NUCLEOTIDE SEQUENCE</scope>
    <source>
        <strain evidence="1">BD1B2-1</strain>
    </source>
</reference>
<dbReference type="Gene3D" id="3.40.80.10">
    <property type="entry name" value="Peptidoglycan recognition protein-like"/>
    <property type="match status" value="1"/>
</dbReference>
<keyword evidence="2" id="KW-1185">Reference proteome</keyword>
<dbReference type="RefSeq" id="WP_314518766.1">
    <property type="nucleotide sequence ID" value="NZ_JASJOU010000020.1"/>
</dbReference>
<dbReference type="AlphaFoldDB" id="A0AAE3RD02"/>
<evidence type="ECO:0000313" key="2">
    <source>
        <dbReference type="Proteomes" id="UP001232063"/>
    </source>
</evidence>
<comment type="caution">
    <text evidence="1">The sequence shown here is derived from an EMBL/GenBank/DDBJ whole genome shotgun (WGS) entry which is preliminary data.</text>
</comment>
<sequence length="97" mass="11408">MHKSYIRFCYIGDLDSSYKMPPDSRTPQRISTMLDIISEVLGYAANVKIAGHNQFDNKGCPSFFVPTWLKQLGIPEHTIEWRDPFGYERYFEQAWKK</sequence>
<protein>
    <recommendedName>
        <fullName evidence="3">N-acetylmuramoyl-L-alanine amidase domain-containing protein</fullName>
    </recommendedName>
</protein>
<evidence type="ECO:0008006" key="3">
    <source>
        <dbReference type="Google" id="ProtNLM"/>
    </source>
</evidence>
<dbReference type="InterPro" id="IPR036505">
    <property type="entry name" value="Amidase/PGRP_sf"/>
</dbReference>